<proteinExistence type="predicted"/>
<accession>A0AAD6XDK3</accession>
<keyword evidence="3" id="KW-1185">Reference proteome</keyword>
<evidence type="ECO:0000313" key="2">
    <source>
        <dbReference type="EMBL" id="KAJ7044420.1"/>
    </source>
</evidence>
<comment type="caution">
    <text evidence="2">The sequence shown here is derived from an EMBL/GenBank/DDBJ whole genome shotgun (WGS) entry which is preliminary data.</text>
</comment>
<name>A0AAD6XDK3_9AGAR</name>
<feature type="chain" id="PRO_5042233978" description="Secreted protein" evidence="1">
    <location>
        <begin position="17"/>
        <end position="86"/>
    </location>
</feature>
<reference evidence="2" key="1">
    <citation type="submission" date="2023-03" db="EMBL/GenBank/DDBJ databases">
        <title>Massive genome expansion in bonnet fungi (Mycena s.s.) driven by repeated elements and novel gene families across ecological guilds.</title>
        <authorList>
            <consortium name="Lawrence Berkeley National Laboratory"/>
            <person name="Harder C.B."/>
            <person name="Miyauchi S."/>
            <person name="Viragh M."/>
            <person name="Kuo A."/>
            <person name="Thoen E."/>
            <person name="Andreopoulos B."/>
            <person name="Lu D."/>
            <person name="Skrede I."/>
            <person name="Drula E."/>
            <person name="Henrissat B."/>
            <person name="Morin E."/>
            <person name="Kohler A."/>
            <person name="Barry K."/>
            <person name="LaButti K."/>
            <person name="Morin E."/>
            <person name="Salamov A."/>
            <person name="Lipzen A."/>
            <person name="Mereny Z."/>
            <person name="Hegedus B."/>
            <person name="Baldrian P."/>
            <person name="Stursova M."/>
            <person name="Weitz H."/>
            <person name="Taylor A."/>
            <person name="Grigoriev I.V."/>
            <person name="Nagy L.G."/>
            <person name="Martin F."/>
            <person name="Kauserud H."/>
        </authorList>
    </citation>
    <scope>NUCLEOTIDE SEQUENCE</scope>
    <source>
        <strain evidence="2">CBHHK200</strain>
    </source>
</reference>
<keyword evidence="1" id="KW-0732">Signal</keyword>
<evidence type="ECO:0000256" key="1">
    <source>
        <dbReference type="SAM" id="SignalP"/>
    </source>
</evidence>
<organism evidence="2 3">
    <name type="scientific">Mycena alexandri</name>
    <dbReference type="NCBI Taxonomy" id="1745969"/>
    <lineage>
        <taxon>Eukaryota</taxon>
        <taxon>Fungi</taxon>
        <taxon>Dikarya</taxon>
        <taxon>Basidiomycota</taxon>
        <taxon>Agaricomycotina</taxon>
        <taxon>Agaricomycetes</taxon>
        <taxon>Agaricomycetidae</taxon>
        <taxon>Agaricales</taxon>
        <taxon>Marasmiineae</taxon>
        <taxon>Mycenaceae</taxon>
        <taxon>Mycena</taxon>
    </lineage>
</organism>
<sequence>MFSLVSFFLLFGDVSSCCLPAPLILRSGYFSDFICCLFPYFLLCYDSHANYYYYVFARTSCLRLFVRCCCHFEECRHRCFEAGSLD</sequence>
<evidence type="ECO:0000313" key="3">
    <source>
        <dbReference type="Proteomes" id="UP001218188"/>
    </source>
</evidence>
<protein>
    <recommendedName>
        <fullName evidence="4">Secreted protein</fullName>
    </recommendedName>
</protein>
<dbReference type="Proteomes" id="UP001218188">
    <property type="component" value="Unassembled WGS sequence"/>
</dbReference>
<feature type="signal peptide" evidence="1">
    <location>
        <begin position="1"/>
        <end position="16"/>
    </location>
</feature>
<gene>
    <name evidence="2" type="ORF">C8F04DRAFT_1070343</name>
</gene>
<dbReference type="EMBL" id="JARJCM010000007">
    <property type="protein sequence ID" value="KAJ7044420.1"/>
    <property type="molecule type" value="Genomic_DNA"/>
</dbReference>
<evidence type="ECO:0008006" key="4">
    <source>
        <dbReference type="Google" id="ProtNLM"/>
    </source>
</evidence>
<dbReference type="AlphaFoldDB" id="A0AAD6XDK3"/>